<dbReference type="GO" id="GO:0000287">
    <property type="term" value="F:magnesium ion binding"/>
    <property type="evidence" value="ECO:0007669"/>
    <property type="project" value="UniProtKB-UniRule"/>
</dbReference>
<reference evidence="13" key="2">
    <citation type="submission" date="2020-09" db="EMBL/GenBank/DDBJ databases">
        <authorList>
            <person name="Sun Q."/>
            <person name="Zhou Y."/>
        </authorList>
    </citation>
    <scope>NUCLEOTIDE SEQUENCE</scope>
    <source>
        <strain evidence="13">CGMCC 1.12754</strain>
    </source>
</reference>
<evidence type="ECO:0000313" key="14">
    <source>
        <dbReference type="Proteomes" id="UP000622860"/>
    </source>
</evidence>
<evidence type="ECO:0000256" key="2">
    <source>
        <dbReference type="ARBA" id="ARBA00022679"/>
    </source>
</evidence>
<dbReference type="RefSeq" id="WP_373284327.1">
    <property type="nucleotide sequence ID" value="NZ_BMFR01000006.1"/>
</dbReference>
<dbReference type="GO" id="GO:0004789">
    <property type="term" value="F:thiamine-phosphate diphosphorylase activity"/>
    <property type="evidence" value="ECO:0007669"/>
    <property type="project" value="UniProtKB-UniRule"/>
</dbReference>
<keyword evidence="4 9" id="KW-0460">Magnesium</keyword>
<feature type="binding site" evidence="9">
    <location>
        <begin position="138"/>
        <end position="140"/>
    </location>
    <ligand>
        <name>2-[(2R,5Z)-2-carboxy-4-methylthiazol-5(2H)-ylidene]ethyl phosphate</name>
        <dbReference type="ChEBI" id="CHEBI:62899"/>
    </ligand>
</feature>
<name>A0A917HC93_9BACI</name>
<dbReference type="NCBIfam" id="TIGR00693">
    <property type="entry name" value="thiE"/>
    <property type="match status" value="1"/>
</dbReference>
<feature type="binding site" evidence="9">
    <location>
        <position position="112"/>
    </location>
    <ligand>
        <name>4-amino-2-methyl-5-(diphosphooxymethyl)pyrimidine</name>
        <dbReference type="ChEBI" id="CHEBI:57841"/>
    </ligand>
</feature>
<dbReference type="InterPro" id="IPR034291">
    <property type="entry name" value="TMP_synthase"/>
</dbReference>
<reference evidence="13" key="1">
    <citation type="journal article" date="2014" name="Int. J. Syst. Evol. Microbiol.">
        <title>Complete genome sequence of Corynebacterium casei LMG S-19264T (=DSM 44701T), isolated from a smear-ripened cheese.</title>
        <authorList>
            <consortium name="US DOE Joint Genome Institute (JGI-PGF)"/>
            <person name="Walter F."/>
            <person name="Albersmeier A."/>
            <person name="Kalinowski J."/>
            <person name="Ruckert C."/>
        </authorList>
    </citation>
    <scope>NUCLEOTIDE SEQUENCE</scope>
    <source>
        <strain evidence="13">CGMCC 1.12754</strain>
    </source>
</reference>
<dbReference type="Proteomes" id="UP000622860">
    <property type="component" value="Unassembled WGS sequence"/>
</dbReference>
<comment type="catalytic activity">
    <reaction evidence="6 9 10">
        <text>4-methyl-5-(2-phosphooxyethyl)-thiazole + 4-amino-2-methyl-5-(diphosphooxymethyl)pyrimidine + H(+) = thiamine phosphate + diphosphate</text>
        <dbReference type="Rhea" id="RHEA:22328"/>
        <dbReference type="ChEBI" id="CHEBI:15378"/>
        <dbReference type="ChEBI" id="CHEBI:33019"/>
        <dbReference type="ChEBI" id="CHEBI:37575"/>
        <dbReference type="ChEBI" id="CHEBI:57841"/>
        <dbReference type="ChEBI" id="CHEBI:58296"/>
        <dbReference type="EC" id="2.5.1.3"/>
    </reaction>
</comment>
<protein>
    <recommendedName>
        <fullName evidence="9">Thiamine-phosphate synthase</fullName>
        <shortName evidence="9">TP synthase</shortName>
        <shortName evidence="9">TPS</shortName>
        <ecNumber evidence="9">2.5.1.3</ecNumber>
    </recommendedName>
    <alternativeName>
        <fullName evidence="9">Thiamine-phosphate pyrophosphorylase</fullName>
        <shortName evidence="9">TMP pyrophosphorylase</shortName>
        <shortName evidence="9">TMP-PPase</shortName>
    </alternativeName>
</protein>
<evidence type="ECO:0000256" key="4">
    <source>
        <dbReference type="ARBA" id="ARBA00022842"/>
    </source>
</evidence>
<dbReference type="GO" id="GO:0009228">
    <property type="term" value="P:thiamine biosynthetic process"/>
    <property type="evidence" value="ECO:0007669"/>
    <property type="project" value="UniProtKB-KW"/>
</dbReference>
<comment type="pathway">
    <text evidence="1 9 11">Cofactor biosynthesis; thiamine diphosphate biosynthesis; thiamine phosphate from 4-amino-2-methyl-5-diphosphomethylpyrimidine and 4-methyl-5-(2-phosphoethyl)-thiazole: step 1/1.</text>
</comment>
<feature type="binding site" evidence="9">
    <location>
        <begin position="38"/>
        <end position="42"/>
    </location>
    <ligand>
        <name>4-amino-2-methyl-5-(diphosphooxymethyl)pyrimidine</name>
        <dbReference type="ChEBI" id="CHEBI:57841"/>
    </ligand>
</feature>
<comment type="catalytic activity">
    <reaction evidence="8 9 10">
        <text>2-[(2R,5Z)-2-carboxy-4-methylthiazol-5(2H)-ylidene]ethyl phosphate + 4-amino-2-methyl-5-(diphosphooxymethyl)pyrimidine + 2 H(+) = thiamine phosphate + CO2 + diphosphate</text>
        <dbReference type="Rhea" id="RHEA:47844"/>
        <dbReference type="ChEBI" id="CHEBI:15378"/>
        <dbReference type="ChEBI" id="CHEBI:16526"/>
        <dbReference type="ChEBI" id="CHEBI:33019"/>
        <dbReference type="ChEBI" id="CHEBI:37575"/>
        <dbReference type="ChEBI" id="CHEBI:57841"/>
        <dbReference type="ChEBI" id="CHEBI:62899"/>
        <dbReference type="EC" id="2.5.1.3"/>
    </reaction>
</comment>
<evidence type="ECO:0000259" key="12">
    <source>
        <dbReference type="Pfam" id="PF02581"/>
    </source>
</evidence>
<comment type="similarity">
    <text evidence="9 10">Belongs to the thiamine-phosphate synthase family.</text>
</comment>
<keyword evidence="5 9" id="KW-0784">Thiamine biosynthesis</keyword>
<dbReference type="FunFam" id="3.20.20.70:FF:000096">
    <property type="entry name" value="Thiamine-phosphate synthase"/>
    <property type="match status" value="1"/>
</dbReference>
<keyword evidence="2 9" id="KW-0808">Transferase</keyword>
<dbReference type="SUPFAM" id="SSF51391">
    <property type="entry name" value="Thiamin phosphate synthase"/>
    <property type="match status" value="1"/>
</dbReference>
<evidence type="ECO:0000256" key="1">
    <source>
        <dbReference type="ARBA" id="ARBA00005165"/>
    </source>
</evidence>
<keyword evidence="3 9" id="KW-0479">Metal-binding</keyword>
<evidence type="ECO:0000256" key="9">
    <source>
        <dbReference type="HAMAP-Rule" id="MF_00097"/>
    </source>
</evidence>
<dbReference type="InterPro" id="IPR036206">
    <property type="entry name" value="ThiamineP_synth_sf"/>
</dbReference>
<accession>A0A917HC93</accession>
<dbReference type="EC" id="2.5.1.3" evidence="9"/>
<feature type="domain" description="Thiamine phosphate synthase/TenI" evidence="12">
    <location>
        <begin position="9"/>
        <end position="192"/>
    </location>
</feature>
<evidence type="ECO:0000256" key="8">
    <source>
        <dbReference type="ARBA" id="ARBA00047883"/>
    </source>
</evidence>
<gene>
    <name evidence="9 13" type="primary">thiE</name>
    <name evidence="13" type="ORF">GCM10011398_19160</name>
</gene>
<comment type="cofactor">
    <cofactor evidence="9">
        <name>Mg(2+)</name>
        <dbReference type="ChEBI" id="CHEBI:18420"/>
    </cofactor>
    <text evidence="9">Binds 1 Mg(2+) ion per subunit.</text>
</comment>
<evidence type="ECO:0000256" key="10">
    <source>
        <dbReference type="RuleBase" id="RU003826"/>
    </source>
</evidence>
<sequence length="211" mass="22517">MIDKKDLQLYFIMGSNNTAANPVHVLQDAINGGITVFQFREKGISAKTGAEKFDLGIQLRSVCRENNIPFIVNDDTDLAVAFKADGIHIGQKDESIKDIKKRIPKHLCAGVSVSTVEEAILAEKQGADYIGVGPIFKTKTKEDALTPIGMHGLGTIIEKVTIPIVAIGGINNKNARQIIQAGADGIAVISAISKVQNSEIAAGELKKATNL</sequence>
<feature type="binding site" evidence="9">
    <location>
        <position position="73"/>
    </location>
    <ligand>
        <name>4-amino-2-methyl-5-(diphosphooxymethyl)pyrimidine</name>
        <dbReference type="ChEBI" id="CHEBI:57841"/>
    </ligand>
</feature>
<organism evidence="13 14">
    <name type="scientific">Virgibacillus oceani</name>
    <dbReference type="NCBI Taxonomy" id="1479511"/>
    <lineage>
        <taxon>Bacteria</taxon>
        <taxon>Bacillati</taxon>
        <taxon>Bacillota</taxon>
        <taxon>Bacilli</taxon>
        <taxon>Bacillales</taxon>
        <taxon>Bacillaceae</taxon>
        <taxon>Virgibacillus</taxon>
    </lineage>
</organism>
<dbReference type="GO" id="GO:0005737">
    <property type="term" value="C:cytoplasm"/>
    <property type="evidence" value="ECO:0007669"/>
    <property type="project" value="TreeGrafter"/>
</dbReference>
<dbReference type="CDD" id="cd00564">
    <property type="entry name" value="TMP_TenI"/>
    <property type="match status" value="1"/>
</dbReference>
<dbReference type="Gene3D" id="3.20.20.70">
    <property type="entry name" value="Aldolase class I"/>
    <property type="match status" value="1"/>
</dbReference>
<dbReference type="InterPro" id="IPR022998">
    <property type="entry name" value="ThiamineP_synth_TenI"/>
</dbReference>
<proteinExistence type="inferred from homology"/>
<dbReference type="Pfam" id="PF02581">
    <property type="entry name" value="TMP-TENI"/>
    <property type="match status" value="1"/>
</dbReference>
<evidence type="ECO:0000256" key="3">
    <source>
        <dbReference type="ARBA" id="ARBA00022723"/>
    </source>
</evidence>
<comment type="function">
    <text evidence="9">Condenses 4-methyl-5-(beta-hydroxyethyl)thiazole monophosphate (THZ-P) and 2-methyl-4-amino-5-hydroxymethyl pyrimidine pyrophosphate (HMP-PP) to form thiamine monophosphate (TMP).</text>
</comment>
<dbReference type="GO" id="GO:0009229">
    <property type="term" value="P:thiamine diphosphate biosynthetic process"/>
    <property type="evidence" value="ECO:0007669"/>
    <property type="project" value="UniProtKB-UniRule"/>
</dbReference>
<feature type="binding site" evidence="9">
    <location>
        <position position="93"/>
    </location>
    <ligand>
        <name>Mg(2+)</name>
        <dbReference type="ChEBI" id="CHEBI:18420"/>
    </ligand>
</feature>
<feature type="binding site" evidence="9">
    <location>
        <begin position="189"/>
        <end position="190"/>
    </location>
    <ligand>
        <name>2-[(2R,5Z)-2-carboxy-4-methylthiazol-5(2H)-ylidene]ethyl phosphate</name>
        <dbReference type="ChEBI" id="CHEBI:62899"/>
    </ligand>
</feature>
<evidence type="ECO:0000256" key="7">
    <source>
        <dbReference type="ARBA" id="ARBA00047851"/>
    </source>
</evidence>
<dbReference type="PANTHER" id="PTHR20857">
    <property type="entry name" value="THIAMINE-PHOSPHATE PYROPHOSPHORYLASE"/>
    <property type="match status" value="1"/>
</dbReference>
<dbReference type="PANTHER" id="PTHR20857:SF15">
    <property type="entry name" value="THIAMINE-PHOSPHATE SYNTHASE"/>
    <property type="match status" value="1"/>
</dbReference>
<feature type="binding site" evidence="9">
    <location>
        <position position="74"/>
    </location>
    <ligand>
        <name>Mg(2+)</name>
        <dbReference type="ChEBI" id="CHEBI:18420"/>
    </ligand>
</feature>
<dbReference type="EMBL" id="BMFR01000006">
    <property type="protein sequence ID" value="GGG74639.1"/>
    <property type="molecule type" value="Genomic_DNA"/>
</dbReference>
<keyword evidence="14" id="KW-1185">Reference proteome</keyword>
<dbReference type="HAMAP" id="MF_00097">
    <property type="entry name" value="TMP_synthase"/>
    <property type="match status" value="1"/>
</dbReference>
<evidence type="ECO:0000313" key="13">
    <source>
        <dbReference type="EMBL" id="GGG74639.1"/>
    </source>
</evidence>
<comment type="catalytic activity">
    <reaction evidence="7 9 10">
        <text>2-(2-carboxy-4-methylthiazol-5-yl)ethyl phosphate + 4-amino-2-methyl-5-(diphosphooxymethyl)pyrimidine + 2 H(+) = thiamine phosphate + CO2 + diphosphate</text>
        <dbReference type="Rhea" id="RHEA:47848"/>
        <dbReference type="ChEBI" id="CHEBI:15378"/>
        <dbReference type="ChEBI" id="CHEBI:16526"/>
        <dbReference type="ChEBI" id="CHEBI:33019"/>
        <dbReference type="ChEBI" id="CHEBI:37575"/>
        <dbReference type="ChEBI" id="CHEBI:57841"/>
        <dbReference type="ChEBI" id="CHEBI:62890"/>
        <dbReference type="EC" id="2.5.1.3"/>
    </reaction>
</comment>
<feature type="binding site" evidence="9">
    <location>
        <position position="169"/>
    </location>
    <ligand>
        <name>2-[(2R,5Z)-2-carboxy-4-methylthiazol-5(2H)-ylidene]ethyl phosphate</name>
        <dbReference type="ChEBI" id="CHEBI:62899"/>
    </ligand>
</feature>
<evidence type="ECO:0000256" key="6">
    <source>
        <dbReference type="ARBA" id="ARBA00047334"/>
    </source>
</evidence>
<comment type="caution">
    <text evidence="13">The sequence shown here is derived from an EMBL/GenBank/DDBJ whole genome shotgun (WGS) entry which is preliminary data.</text>
</comment>
<dbReference type="InterPro" id="IPR013785">
    <property type="entry name" value="Aldolase_TIM"/>
</dbReference>
<feature type="binding site" evidence="9">
    <location>
        <position position="141"/>
    </location>
    <ligand>
        <name>4-amino-2-methyl-5-(diphosphooxymethyl)pyrimidine</name>
        <dbReference type="ChEBI" id="CHEBI:57841"/>
    </ligand>
</feature>
<evidence type="ECO:0000256" key="5">
    <source>
        <dbReference type="ARBA" id="ARBA00022977"/>
    </source>
</evidence>
<evidence type="ECO:0000256" key="11">
    <source>
        <dbReference type="RuleBase" id="RU004253"/>
    </source>
</evidence>
<dbReference type="AlphaFoldDB" id="A0A917HC93"/>